<dbReference type="InterPro" id="IPR045459">
    <property type="entry name" value="DUF5908"/>
</dbReference>
<evidence type="ECO:0000313" key="2">
    <source>
        <dbReference type="Proteomes" id="UP000256405"/>
    </source>
</evidence>
<dbReference type="Proteomes" id="UP000256405">
    <property type="component" value="Unassembled WGS sequence"/>
</dbReference>
<name>A0A3E0DMH3_9BACT</name>
<dbReference type="AlphaFoldDB" id="A0A3E0DMH3"/>
<comment type="caution">
    <text evidence="1">The sequence shown here is derived from an EMBL/GenBank/DDBJ whole genome shotgun (WGS) entry which is preliminary data.</text>
</comment>
<gene>
    <name evidence="1" type="ORF">C8N25_11666</name>
</gene>
<proteinExistence type="predicted"/>
<protein>
    <submittedName>
        <fullName evidence="1">Uncharacterized protein</fullName>
    </submittedName>
</protein>
<evidence type="ECO:0000313" key="1">
    <source>
        <dbReference type="EMBL" id="REG84011.1"/>
    </source>
</evidence>
<accession>A0A3E0DMH3</accession>
<organism evidence="1 2">
    <name type="scientific">Algoriphagus antarcticus</name>
    <dbReference type="NCBI Taxonomy" id="238540"/>
    <lineage>
        <taxon>Bacteria</taxon>
        <taxon>Pseudomonadati</taxon>
        <taxon>Bacteroidota</taxon>
        <taxon>Cytophagia</taxon>
        <taxon>Cytophagales</taxon>
        <taxon>Cyclobacteriaceae</taxon>
        <taxon>Algoriphagus</taxon>
    </lineage>
</organism>
<dbReference type="EMBL" id="QUNF01000016">
    <property type="protein sequence ID" value="REG84011.1"/>
    <property type="molecule type" value="Genomic_DNA"/>
</dbReference>
<dbReference type="RefSeq" id="WP_169714418.1">
    <property type="nucleotide sequence ID" value="NZ_MSSW01000031.1"/>
</dbReference>
<dbReference type="Pfam" id="PF19265">
    <property type="entry name" value="DUF5908"/>
    <property type="match status" value="1"/>
</dbReference>
<keyword evidence="2" id="KW-1185">Reference proteome</keyword>
<sequence length="51" mass="5606">MPIVINEIEVAVTVADHVAEGSTTENSSSKEEIVKLCVEHVMAILNQKNER</sequence>
<reference evidence="1 2" key="1">
    <citation type="submission" date="2018-08" db="EMBL/GenBank/DDBJ databases">
        <title>Genomic Encyclopedia of Archaeal and Bacterial Type Strains, Phase II (KMG-II): from individual species to whole genera.</title>
        <authorList>
            <person name="Goeker M."/>
        </authorList>
    </citation>
    <scope>NUCLEOTIDE SEQUENCE [LARGE SCALE GENOMIC DNA]</scope>
    <source>
        <strain evidence="1 2">DSM 15986</strain>
    </source>
</reference>